<dbReference type="FunFam" id="3.10.50.30:FF:000001">
    <property type="entry name" value="Transcription elongation factor GreA"/>
    <property type="match status" value="1"/>
</dbReference>
<dbReference type="InterPro" id="IPR006358">
    <property type="entry name" value="Tscrpt_elong_fac_GreB"/>
</dbReference>
<dbReference type="GO" id="GO:0032784">
    <property type="term" value="P:regulation of DNA-templated transcription elongation"/>
    <property type="evidence" value="ECO:0007669"/>
    <property type="project" value="UniProtKB-UniRule"/>
</dbReference>
<proteinExistence type="inferred from homology"/>
<dbReference type="GO" id="GO:0003677">
    <property type="term" value="F:DNA binding"/>
    <property type="evidence" value="ECO:0007669"/>
    <property type="project" value="UniProtKB-UniRule"/>
</dbReference>
<dbReference type="RefSeq" id="WP_132939210.1">
    <property type="nucleotide sequence ID" value="NZ_CP119676.1"/>
</dbReference>
<dbReference type="InterPro" id="IPR036805">
    <property type="entry name" value="Tscrpt_elong_fac_GreA/B_N_sf"/>
</dbReference>
<dbReference type="InterPro" id="IPR001437">
    <property type="entry name" value="Tscrpt_elong_fac_GreA/B_C"/>
</dbReference>
<feature type="domain" description="Transcription elongation factor GreA/GreB N-terminal" evidence="6">
    <location>
        <begin position="7"/>
        <end position="74"/>
    </location>
</feature>
<dbReference type="PIRSF" id="PIRSF006092">
    <property type="entry name" value="GreA_GreB"/>
    <property type="match status" value="1"/>
</dbReference>
<protein>
    <recommendedName>
        <fullName evidence="4">Transcription elongation factor GreB</fullName>
    </recommendedName>
    <alternativeName>
        <fullName evidence="4">Transcript cleavage factor GreB</fullName>
    </alternativeName>
</protein>
<name>A0A4R3J9E4_9PROT</name>
<dbReference type="PROSITE" id="PS00829">
    <property type="entry name" value="GREAB_1"/>
    <property type="match status" value="1"/>
</dbReference>
<sequence>MNGSAEYITPQGLARLKKELDTLWEQERPAVVRTVHWAAGNGDRSENGDYIYGKKRLRQIDSRVRFLRKRLEILTVVDPAGQKNRDRVYFGATVTVATQSHPSRTVTLVGRDEIDTDKGHISMFSPIGRALMGKTVGAWVVVDTPSGEDEIEILDIAYP</sequence>
<comment type="function">
    <text evidence="4">Necessary for efficient RNA polymerase transcription elongation past template-encoded arresting sites. The arresting sites in DNA have the property of trapping a certain fraction of elongating RNA polymerases that pass through, resulting in locked ternary complexes. Cleavage of the nascent transcript by cleavage factors such as GreA or GreB allows the resumption of elongation from the new 3'terminus. GreB releases sequences of up to 9 nucleotides in length.</text>
</comment>
<dbReference type="InterPro" id="IPR018151">
    <property type="entry name" value="TF_GreA/GreB_CS"/>
</dbReference>
<dbReference type="PANTHER" id="PTHR30437:SF6">
    <property type="entry name" value="TRANSCRIPTION ELONGATION FACTOR GREB"/>
    <property type="match status" value="1"/>
</dbReference>
<keyword evidence="2 4" id="KW-0238">DNA-binding</keyword>
<dbReference type="SUPFAM" id="SSF54534">
    <property type="entry name" value="FKBP-like"/>
    <property type="match status" value="1"/>
</dbReference>
<dbReference type="Pfam" id="PF01272">
    <property type="entry name" value="GreA_GreB"/>
    <property type="match status" value="1"/>
</dbReference>
<dbReference type="FunFam" id="1.10.287.180:FF:000001">
    <property type="entry name" value="Transcription elongation factor GreA"/>
    <property type="match status" value="1"/>
</dbReference>
<dbReference type="InterPro" id="IPR022691">
    <property type="entry name" value="Tscrpt_elong_fac_GreA/B_N"/>
</dbReference>
<dbReference type="InterPro" id="IPR023459">
    <property type="entry name" value="Tscrpt_elong_fac_GreA/B_fam"/>
</dbReference>
<dbReference type="GO" id="GO:0003746">
    <property type="term" value="F:translation elongation factor activity"/>
    <property type="evidence" value="ECO:0007669"/>
    <property type="project" value="UniProtKB-KW"/>
</dbReference>
<dbReference type="InterPro" id="IPR028624">
    <property type="entry name" value="Tscrpt_elong_fac_GreA/B"/>
</dbReference>
<dbReference type="Proteomes" id="UP000295304">
    <property type="component" value="Unassembled WGS sequence"/>
</dbReference>
<dbReference type="Gene3D" id="1.10.287.180">
    <property type="entry name" value="Transcription elongation factor, GreA/GreB, N-terminal domain"/>
    <property type="match status" value="1"/>
</dbReference>
<dbReference type="Gene3D" id="3.10.50.30">
    <property type="entry name" value="Transcription elongation factor, GreA/GreB, C-terminal domain"/>
    <property type="match status" value="1"/>
</dbReference>
<dbReference type="GO" id="GO:0006354">
    <property type="term" value="P:DNA-templated transcription elongation"/>
    <property type="evidence" value="ECO:0007669"/>
    <property type="project" value="TreeGrafter"/>
</dbReference>
<dbReference type="HAMAP" id="MF_00930">
    <property type="entry name" value="GreB"/>
    <property type="match status" value="1"/>
</dbReference>
<evidence type="ECO:0000256" key="3">
    <source>
        <dbReference type="ARBA" id="ARBA00023163"/>
    </source>
</evidence>
<dbReference type="OrthoDB" id="9808774at2"/>
<evidence type="ECO:0000259" key="5">
    <source>
        <dbReference type="Pfam" id="PF01272"/>
    </source>
</evidence>
<dbReference type="NCBIfam" id="NF002506">
    <property type="entry name" value="PRK01885.1"/>
    <property type="match status" value="1"/>
</dbReference>
<comment type="caution">
    <text evidence="7">The sequence shown here is derived from an EMBL/GenBank/DDBJ whole genome shotgun (WGS) entry which is preliminary data.</text>
</comment>
<dbReference type="InterPro" id="IPR036953">
    <property type="entry name" value="GreA/GreB_C_sf"/>
</dbReference>
<keyword evidence="1 4" id="KW-0805">Transcription regulation</keyword>
<dbReference type="EMBL" id="SLZW01000006">
    <property type="protein sequence ID" value="TCS62127.1"/>
    <property type="molecule type" value="Genomic_DNA"/>
</dbReference>
<evidence type="ECO:0000313" key="7">
    <source>
        <dbReference type="EMBL" id="TCS62127.1"/>
    </source>
</evidence>
<dbReference type="HAMAP" id="MF_00105">
    <property type="entry name" value="GreA_GreB"/>
    <property type="match status" value="1"/>
</dbReference>
<dbReference type="AlphaFoldDB" id="A0A4R3J9E4"/>
<evidence type="ECO:0000256" key="4">
    <source>
        <dbReference type="HAMAP-Rule" id="MF_00930"/>
    </source>
</evidence>
<dbReference type="SUPFAM" id="SSF46557">
    <property type="entry name" value="GreA transcript cleavage protein, N-terminal domain"/>
    <property type="match status" value="1"/>
</dbReference>
<evidence type="ECO:0000259" key="6">
    <source>
        <dbReference type="Pfam" id="PF03449"/>
    </source>
</evidence>
<reference evidence="7 8" key="1">
    <citation type="submission" date="2019-03" db="EMBL/GenBank/DDBJ databases">
        <title>Genomic Encyclopedia of Type Strains, Phase IV (KMG-IV): sequencing the most valuable type-strain genomes for metagenomic binning, comparative biology and taxonomic classification.</title>
        <authorList>
            <person name="Goeker M."/>
        </authorList>
    </citation>
    <scope>NUCLEOTIDE SEQUENCE [LARGE SCALE GENOMIC DNA]</scope>
    <source>
        <strain evidence="7 8">DSM 101688</strain>
    </source>
</reference>
<keyword evidence="8" id="KW-1185">Reference proteome</keyword>
<gene>
    <name evidence="4" type="primary">greB</name>
    <name evidence="7" type="ORF">EDD55_10685</name>
</gene>
<evidence type="ECO:0000256" key="1">
    <source>
        <dbReference type="ARBA" id="ARBA00023015"/>
    </source>
</evidence>
<dbReference type="PANTHER" id="PTHR30437">
    <property type="entry name" value="TRANSCRIPTION ELONGATION FACTOR GREA"/>
    <property type="match status" value="1"/>
</dbReference>
<dbReference type="NCBIfam" id="TIGR01461">
    <property type="entry name" value="greB"/>
    <property type="match status" value="1"/>
</dbReference>
<keyword evidence="7" id="KW-0648">Protein biosynthesis</keyword>
<evidence type="ECO:0000256" key="2">
    <source>
        <dbReference type="ARBA" id="ARBA00023125"/>
    </source>
</evidence>
<evidence type="ECO:0000313" key="8">
    <source>
        <dbReference type="Proteomes" id="UP000295304"/>
    </source>
</evidence>
<comment type="similarity">
    <text evidence="4">Belongs to the GreA/GreB family. GreB subfamily.</text>
</comment>
<organism evidence="7 8">
    <name type="scientific">Varunaivibrio sulfuroxidans</name>
    <dbReference type="NCBI Taxonomy" id="1773489"/>
    <lineage>
        <taxon>Bacteria</taxon>
        <taxon>Pseudomonadati</taxon>
        <taxon>Pseudomonadota</taxon>
        <taxon>Alphaproteobacteria</taxon>
        <taxon>Rhodospirillales</taxon>
        <taxon>Magnetovibrionaceae</taxon>
        <taxon>Varunaivibrio</taxon>
    </lineage>
</organism>
<keyword evidence="3 4" id="KW-0804">Transcription</keyword>
<dbReference type="GO" id="GO:0070063">
    <property type="term" value="F:RNA polymerase binding"/>
    <property type="evidence" value="ECO:0007669"/>
    <property type="project" value="InterPro"/>
</dbReference>
<dbReference type="Pfam" id="PF03449">
    <property type="entry name" value="GreA_GreB_N"/>
    <property type="match status" value="1"/>
</dbReference>
<keyword evidence="7" id="KW-0251">Elongation factor</keyword>
<accession>A0A4R3J9E4</accession>
<feature type="domain" description="Transcription elongation factor GreA/GreB C-terminal" evidence="5">
    <location>
        <begin position="85"/>
        <end position="158"/>
    </location>
</feature>